<organism evidence="1 2">
    <name type="scientific">Nannocystis punicea</name>
    <dbReference type="NCBI Taxonomy" id="2995304"/>
    <lineage>
        <taxon>Bacteria</taxon>
        <taxon>Pseudomonadati</taxon>
        <taxon>Myxococcota</taxon>
        <taxon>Polyangia</taxon>
        <taxon>Nannocystales</taxon>
        <taxon>Nannocystaceae</taxon>
        <taxon>Nannocystis</taxon>
    </lineage>
</organism>
<protein>
    <submittedName>
        <fullName evidence="1">Uncharacterized protein</fullName>
    </submittedName>
</protein>
<dbReference type="SUPFAM" id="SSF50692">
    <property type="entry name" value="ADC-like"/>
    <property type="match status" value="1"/>
</dbReference>
<keyword evidence="2" id="KW-1185">Reference proteome</keyword>
<dbReference type="EMBL" id="CP114040">
    <property type="protein sequence ID" value="WAS97147.1"/>
    <property type="molecule type" value="Genomic_DNA"/>
</dbReference>
<evidence type="ECO:0000313" key="2">
    <source>
        <dbReference type="Proteomes" id="UP001164459"/>
    </source>
</evidence>
<accession>A0ABY7HCZ5</accession>
<sequence length="94" mass="9405">MSGAPPEVELTNDAVVDVAALGLLAGDASAVTSRRGCITLEVCASEAPGPGSTSIPFCWPEAVAHGKIPEFTSSAVRVDKARAPALADLDGAAE</sequence>
<reference evidence="1" key="1">
    <citation type="submission" date="2022-11" db="EMBL/GenBank/DDBJ databases">
        <title>Minimal conservation of predation-associated metabolite biosynthetic gene clusters underscores biosynthetic potential of Myxococcota including descriptions for ten novel species: Archangium lansinium sp. nov., Myxococcus landrumus sp. nov., Nannocystis bai.</title>
        <authorList>
            <person name="Ahearne A."/>
            <person name="Stevens C."/>
            <person name="Dowd S."/>
        </authorList>
    </citation>
    <scope>NUCLEOTIDE SEQUENCE</scope>
    <source>
        <strain evidence="1">Fl3</strain>
    </source>
</reference>
<gene>
    <name evidence="1" type="ORF">O0S08_13450</name>
</gene>
<name>A0ABY7HCZ5_9BACT</name>
<dbReference type="Gene3D" id="2.40.40.20">
    <property type="match status" value="1"/>
</dbReference>
<proteinExistence type="predicted"/>
<dbReference type="Proteomes" id="UP001164459">
    <property type="component" value="Chromosome"/>
</dbReference>
<evidence type="ECO:0000313" key="1">
    <source>
        <dbReference type="EMBL" id="WAS97147.1"/>
    </source>
</evidence>
<dbReference type="InterPro" id="IPR009010">
    <property type="entry name" value="Asp_de-COase-like_dom_sf"/>
</dbReference>
<dbReference type="RefSeq" id="WP_269039511.1">
    <property type="nucleotide sequence ID" value="NZ_CP114040.1"/>
</dbReference>